<gene>
    <name evidence="3" type="ORF">HG543_44350</name>
</gene>
<evidence type="ECO:0000313" key="3">
    <source>
        <dbReference type="EMBL" id="NMO21837.1"/>
    </source>
</evidence>
<evidence type="ECO:0000256" key="2">
    <source>
        <dbReference type="SAM" id="SignalP"/>
    </source>
</evidence>
<keyword evidence="4" id="KW-1185">Reference proteome</keyword>
<dbReference type="EMBL" id="JABBJJ010000357">
    <property type="protein sequence ID" value="NMO21837.1"/>
    <property type="molecule type" value="Genomic_DNA"/>
</dbReference>
<organism evidence="3 4">
    <name type="scientific">Pyxidicoccus fallax</name>
    <dbReference type="NCBI Taxonomy" id="394095"/>
    <lineage>
        <taxon>Bacteria</taxon>
        <taxon>Pseudomonadati</taxon>
        <taxon>Myxococcota</taxon>
        <taxon>Myxococcia</taxon>
        <taxon>Myxococcales</taxon>
        <taxon>Cystobacterineae</taxon>
        <taxon>Myxococcaceae</taxon>
        <taxon>Pyxidicoccus</taxon>
    </lineage>
</organism>
<dbReference type="Gene3D" id="3.30.1380.10">
    <property type="match status" value="1"/>
</dbReference>
<reference evidence="3 4" key="1">
    <citation type="submission" date="2020-04" db="EMBL/GenBank/DDBJ databases">
        <title>Draft genome of Pyxidicoccus fallax type strain.</title>
        <authorList>
            <person name="Whitworth D.E."/>
        </authorList>
    </citation>
    <scope>NUCLEOTIDE SEQUENCE [LARGE SCALE GENOMIC DNA]</scope>
    <source>
        <strain evidence="3 4">DSM 14698</strain>
    </source>
</reference>
<dbReference type="InterPro" id="IPR009045">
    <property type="entry name" value="Zn_M74/Hedgehog-like"/>
</dbReference>
<evidence type="ECO:0000313" key="4">
    <source>
        <dbReference type="Proteomes" id="UP000518300"/>
    </source>
</evidence>
<evidence type="ECO:0008006" key="5">
    <source>
        <dbReference type="Google" id="ProtNLM"/>
    </source>
</evidence>
<dbReference type="RefSeq" id="WP_169351009.1">
    <property type="nucleotide sequence ID" value="NZ_JABBJJ010000357.1"/>
</dbReference>
<comment type="caution">
    <text evidence="3">The sequence shown here is derived from an EMBL/GenBank/DDBJ whole genome shotgun (WGS) entry which is preliminary data.</text>
</comment>
<feature type="chain" id="PRO_5032966475" description="Peptidase M15A C-terminal domain-containing protein" evidence="2">
    <location>
        <begin position="22"/>
        <end position="402"/>
    </location>
</feature>
<proteinExistence type="predicted"/>
<protein>
    <recommendedName>
        <fullName evidence="5">Peptidase M15A C-terminal domain-containing protein</fullName>
    </recommendedName>
</protein>
<feature type="signal peptide" evidence="2">
    <location>
        <begin position="1"/>
        <end position="21"/>
    </location>
</feature>
<dbReference type="PROSITE" id="PS51257">
    <property type="entry name" value="PROKAR_LIPOPROTEIN"/>
    <property type="match status" value="1"/>
</dbReference>
<name>A0A848LUW7_9BACT</name>
<keyword evidence="2" id="KW-0732">Signal</keyword>
<sequence length="402" mass="43094">MKRNPRWWLAAGLACAVFATACKCGDAGEEAGPGTGGSGAPPPLAEDTKDVDGQEVTLEIVEVLTRREGATTPQTSFVTQEEMVARARVRGAAPGLEKQIRWAVKPVGTHTGSPTPAETTGPELAFRGSSALPLTGSREPNPPLEYEVVATLDVEGRTLEAKLPPTTFIRQEEADILRQEYLDYGTSFRPTLTQVRVPGRSTLNRGNYSVIVEEKPGELDRLLRDVEREVNRLLNDDVQVVPVGKAAPSPMSLVVSPGPSVLMLGPLGDTEPQGDDVCAGARINGGCAGGIRAGPNRIADTRANNRDTRVTLERIITSAYRNPQRNKFIGSGTINSRHTRGMALDLDPRSLSIPGKDARQLMCVVELAGIRVAGEPNSFSENGPVTFLDCNDPAADHVHIQR</sequence>
<accession>A0A848LUW7</accession>
<evidence type="ECO:0000256" key="1">
    <source>
        <dbReference type="SAM" id="MobiDB-lite"/>
    </source>
</evidence>
<dbReference type="SUPFAM" id="SSF55166">
    <property type="entry name" value="Hedgehog/DD-peptidase"/>
    <property type="match status" value="1"/>
</dbReference>
<dbReference type="AlphaFoldDB" id="A0A848LUW7"/>
<dbReference type="Proteomes" id="UP000518300">
    <property type="component" value="Unassembled WGS sequence"/>
</dbReference>
<feature type="region of interest" description="Disordered" evidence="1">
    <location>
        <begin position="31"/>
        <end position="52"/>
    </location>
</feature>